<dbReference type="InterPro" id="IPR051788">
    <property type="entry name" value="MFS_Transporter"/>
</dbReference>
<feature type="transmembrane region" description="Helical" evidence="5">
    <location>
        <begin position="319"/>
        <end position="337"/>
    </location>
</feature>
<dbReference type="GO" id="GO:0016020">
    <property type="term" value="C:membrane"/>
    <property type="evidence" value="ECO:0007669"/>
    <property type="project" value="UniProtKB-SubCell"/>
</dbReference>
<evidence type="ECO:0000256" key="5">
    <source>
        <dbReference type="SAM" id="Phobius"/>
    </source>
</evidence>
<dbReference type="AlphaFoldDB" id="A0A9X1G049"/>
<accession>A0A9X1G049</accession>
<gene>
    <name evidence="6" type="ORF">KX928_20705</name>
</gene>
<comment type="caution">
    <text evidence="6">The sequence shown here is derived from an EMBL/GenBank/DDBJ whole genome shotgun (WGS) entry which is preliminary data.</text>
</comment>
<dbReference type="Pfam" id="PF07690">
    <property type="entry name" value="MFS_1"/>
    <property type="match status" value="1"/>
</dbReference>
<keyword evidence="2 5" id="KW-0812">Transmembrane</keyword>
<feature type="transmembrane region" description="Helical" evidence="5">
    <location>
        <begin position="181"/>
        <end position="202"/>
    </location>
</feature>
<evidence type="ECO:0000313" key="6">
    <source>
        <dbReference type="EMBL" id="MBW4710215.1"/>
    </source>
</evidence>
<comment type="subcellular location">
    <subcellularLocation>
        <location evidence="1">Membrane</location>
        <topology evidence="1">Multi-pass membrane protein</topology>
    </subcellularLocation>
</comment>
<dbReference type="Proteomes" id="UP001138661">
    <property type="component" value="Unassembled WGS sequence"/>
</dbReference>
<proteinExistence type="predicted"/>
<sequence>MFVLNGALFGIWASRVPAVAEKIGLSHTELGILLLALAAGAVCSFPIAGKAVDRVGAVKVTKLIAVAYPVSLILMSLAPTYATLGATLFLFGAAHGAMDVAMNSWGAEVERRVGRRMMSSFHAMWSLGAGLGALSGYVAVQLGAGLFSHFLISSALISAVTLYAAHIPWVSQSIVQTDAPVFAFPSGILVLVGVLAFCAALGEGAVADWGAVYLRDVVGTSESTAALGYTVFSAAMVVIRLLGDRITTHLGPVVAARFGGAFALAGVVCVILTAPVEVVLFGFALMGIGYAVIMPLAFSRAANDPTIPAGQAISSVATLGYGGMLLGPPVIGFVAGLSTLPVAFGLLAALAGVIIFVAGSLR</sequence>
<feature type="transmembrane region" description="Helical" evidence="5">
    <location>
        <begin position="30"/>
        <end position="48"/>
    </location>
</feature>
<dbReference type="GO" id="GO:0022857">
    <property type="term" value="F:transmembrane transporter activity"/>
    <property type="evidence" value="ECO:0007669"/>
    <property type="project" value="InterPro"/>
</dbReference>
<feature type="transmembrane region" description="Helical" evidence="5">
    <location>
        <begin position="123"/>
        <end position="140"/>
    </location>
</feature>
<feature type="transmembrane region" description="Helical" evidence="5">
    <location>
        <begin position="222"/>
        <end position="242"/>
    </location>
</feature>
<dbReference type="PANTHER" id="PTHR23514">
    <property type="entry name" value="BYPASS OF STOP CODON PROTEIN 6"/>
    <property type="match status" value="1"/>
</dbReference>
<protein>
    <submittedName>
        <fullName evidence="6">MFS transporter</fullName>
    </submittedName>
</protein>
<keyword evidence="4 5" id="KW-0472">Membrane</keyword>
<feature type="transmembrane region" description="Helical" evidence="5">
    <location>
        <begin position="146"/>
        <end position="169"/>
    </location>
</feature>
<dbReference type="PANTHER" id="PTHR23514:SF13">
    <property type="entry name" value="INNER MEMBRANE PROTEIN YBJJ"/>
    <property type="match status" value="1"/>
</dbReference>
<evidence type="ECO:0000256" key="3">
    <source>
        <dbReference type="ARBA" id="ARBA00022989"/>
    </source>
</evidence>
<feature type="transmembrane region" description="Helical" evidence="5">
    <location>
        <begin position="254"/>
        <end position="274"/>
    </location>
</feature>
<evidence type="ECO:0000256" key="1">
    <source>
        <dbReference type="ARBA" id="ARBA00004141"/>
    </source>
</evidence>
<dbReference type="CDD" id="cd17393">
    <property type="entry name" value="MFS_MosC_like"/>
    <property type="match status" value="1"/>
</dbReference>
<dbReference type="EMBL" id="JAHXDN010000006">
    <property type="protein sequence ID" value="MBW4710215.1"/>
    <property type="molecule type" value="Genomic_DNA"/>
</dbReference>
<evidence type="ECO:0000256" key="2">
    <source>
        <dbReference type="ARBA" id="ARBA00022692"/>
    </source>
</evidence>
<keyword evidence="7" id="KW-1185">Reference proteome</keyword>
<organism evidence="6 7">
    <name type="scientific">Roseobacter insulae</name>
    <dbReference type="NCBI Taxonomy" id="2859783"/>
    <lineage>
        <taxon>Bacteria</taxon>
        <taxon>Pseudomonadati</taxon>
        <taxon>Pseudomonadota</taxon>
        <taxon>Alphaproteobacteria</taxon>
        <taxon>Rhodobacterales</taxon>
        <taxon>Roseobacteraceae</taxon>
        <taxon>Roseobacter</taxon>
    </lineage>
</organism>
<evidence type="ECO:0000313" key="7">
    <source>
        <dbReference type="Proteomes" id="UP001138661"/>
    </source>
</evidence>
<name>A0A9X1G049_9RHOB</name>
<reference evidence="6" key="1">
    <citation type="submission" date="2021-07" db="EMBL/GenBank/DDBJ databases">
        <title>Roseobacter insulae sp. nov., isolated from a tidal flat.</title>
        <authorList>
            <person name="Park S."/>
            <person name="Yoon J.-H."/>
        </authorList>
    </citation>
    <scope>NUCLEOTIDE SEQUENCE</scope>
    <source>
        <strain evidence="6">YSTF-M11</strain>
    </source>
</reference>
<evidence type="ECO:0000256" key="4">
    <source>
        <dbReference type="ARBA" id="ARBA00023136"/>
    </source>
</evidence>
<dbReference type="InterPro" id="IPR011701">
    <property type="entry name" value="MFS"/>
</dbReference>
<keyword evidence="3 5" id="KW-1133">Transmembrane helix</keyword>
<feature type="transmembrane region" description="Helical" evidence="5">
    <location>
        <begin position="280"/>
        <end position="298"/>
    </location>
</feature>
<feature type="transmembrane region" description="Helical" evidence="5">
    <location>
        <begin position="343"/>
        <end position="361"/>
    </location>
</feature>